<organism evidence="1 2">
    <name type="scientific">Trichonephila inaurata madagascariensis</name>
    <dbReference type="NCBI Taxonomy" id="2747483"/>
    <lineage>
        <taxon>Eukaryota</taxon>
        <taxon>Metazoa</taxon>
        <taxon>Ecdysozoa</taxon>
        <taxon>Arthropoda</taxon>
        <taxon>Chelicerata</taxon>
        <taxon>Arachnida</taxon>
        <taxon>Araneae</taxon>
        <taxon>Araneomorphae</taxon>
        <taxon>Entelegynae</taxon>
        <taxon>Araneoidea</taxon>
        <taxon>Nephilidae</taxon>
        <taxon>Trichonephila</taxon>
        <taxon>Trichonephila inaurata</taxon>
    </lineage>
</organism>
<sequence length="71" mass="7941">MNAKRDGNAKPSLGMHHLICRYDGTAYQGQDTIYVISWGGQGKRGCFIVELNPEYGSRAKARRNLEPAKED</sequence>
<keyword evidence="2" id="KW-1185">Reference proteome</keyword>
<comment type="caution">
    <text evidence="1">The sequence shown here is derived from an EMBL/GenBank/DDBJ whole genome shotgun (WGS) entry which is preliminary data.</text>
</comment>
<dbReference type="Proteomes" id="UP000886998">
    <property type="component" value="Unassembled WGS sequence"/>
</dbReference>
<name>A0A8X7CS52_9ARAC</name>
<dbReference type="AlphaFoldDB" id="A0A8X7CS52"/>
<accession>A0A8X7CS52</accession>
<proteinExistence type="predicted"/>
<reference evidence="1" key="1">
    <citation type="submission" date="2020-08" db="EMBL/GenBank/DDBJ databases">
        <title>Multicomponent nature underlies the extraordinary mechanical properties of spider dragline silk.</title>
        <authorList>
            <person name="Kono N."/>
            <person name="Nakamura H."/>
            <person name="Mori M."/>
            <person name="Yoshida Y."/>
            <person name="Ohtoshi R."/>
            <person name="Malay A.D."/>
            <person name="Moran D.A.P."/>
            <person name="Tomita M."/>
            <person name="Numata K."/>
            <person name="Arakawa K."/>
        </authorList>
    </citation>
    <scope>NUCLEOTIDE SEQUENCE</scope>
</reference>
<protein>
    <submittedName>
        <fullName evidence="1">Uncharacterized protein</fullName>
    </submittedName>
</protein>
<gene>
    <name evidence="1" type="ORF">TNIN_345321</name>
</gene>
<evidence type="ECO:0000313" key="2">
    <source>
        <dbReference type="Proteomes" id="UP000886998"/>
    </source>
</evidence>
<evidence type="ECO:0000313" key="1">
    <source>
        <dbReference type="EMBL" id="GFY74617.1"/>
    </source>
</evidence>
<dbReference type="EMBL" id="BMAV01020849">
    <property type="protein sequence ID" value="GFY74617.1"/>
    <property type="molecule type" value="Genomic_DNA"/>
</dbReference>